<feature type="domain" description="EAL" evidence="1">
    <location>
        <begin position="1"/>
        <end position="69"/>
    </location>
</feature>
<accession>A0AAV3X596</accession>
<dbReference type="Gene3D" id="3.20.20.450">
    <property type="entry name" value="EAL domain"/>
    <property type="match status" value="1"/>
</dbReference>
<evidence type="ECO:0000313" key="2">
    <source>
        <dbReference type="EMBL" id="GET37463.1"/>
    </source>
</evidence>
<dbReference type="InterPro" id="IPR001633">
    <property type="entry name" value="EAL_dom"/>
</dbReference>
<proteinExistence type="predicted"/>
<dbReference type="Proteomes" id="UP001050975">
    <property type="component" value="Unassembled WGS sequence"/>
</dbReference>
<dbReference type="EMBL" id="BLAY01000028">
    <property type="protein sequence ID" value="GET37463.1"/>
    <property type="molecule type" value="Genomic_DNA"/>
</dbReference>
<sequence>MSVDSESLEIVRTIITLAHSLEMDAIAEGVESAFQLGQLVELEWEYGQGHFFSKPIDSTSVWALLSANC</sequence>
<organism evidence="2 3">
    <name type="scientific">Microseira wollei NIES-4236</name>
    <dbReference type="NCBI Taxonomy" id="2530354"/>
    <lineage>
        <taxon>Bacteria</taxon>
        <taxon>Bacillati</taxon>
        <taxon>Cyanobacteriota</taxon>
        <taxon>Cyanophyceae</taxon>
        <taxon>Oscillatoriophycideae</taxon>
        <taxon>Aerosakkonematales</taxon>
        <taxon>Aerosakkonemataceae</taxon>
        <taxon>Microseira</taxon>
    </lineage>
</organism>
<dbReference type="PANTHER" id="PTHR33121">
    <property type="entry name" value="CYCLIC DI-GMP PHOSPHODIESTERASE PDEF"/>
    <property type="match status" value="1"/>
</dbReference>
<gene>
    <name evidence="2" type="ORF">MiSe_22160</name>
</gene>
<keyword evidence="3" id="KW-1185">Reference proteome</keyword>
<dbReference type="PROSITE" id="PS50883">
    <property type="entry name" value="EAL"/>
    <property type="match status" value="1"/>
</dbReference>
<evidence type="ECO:0000313" key="3">
    <source>
        <dbReference type="Proteomes" id="UP001050975"/>
    </source>
</evidence>
<dbReference type="InterPro" id="IPR035919">
    <property type="entry name" value="EAL_sf"/>
</dbReference>
<dbReference type="SUPFAM" id="SSF141868">
    <property type="entry name" value="EAL domain-like"/>
    <property type="match status" value="1"/>
</dbReference>
<comment type="caution">
    <text evidence="2">The sequence shown here is derived from an EMBL/GenBank/DDBJ whole genome shotgun (WGS) entry which is preliminary data.</text>
</comment>
<evidence type="ECO:0000259" key="1">
    <source>
        <dbReference type="PROSITE" id="PS50883"/>
    </source>
</evidence>
<protein>
    <submittedName>
        <fullName evidence="2">Diguanylate cyclase/phosphodiesterase with PAS/PAC and GAF sensor(S)</fullName>
    </submittedName>
</protein>
<dbReference type="Pfam" id="PF00563">
    <property type="entry name" value="EAL"/>
    <property type="match status" value="1"/>
</dbReference>
<dbReference type="AlphaFoldDB" id="A0AAV3X596"/>
<dbReference type="GO" id="GO:0071111">
    <property type="term" value="F:cyclic-guanylate-specific phosphodiesterase activity"/>
    <property type="evidence" value="ECO:0007669"/>
    <property type="project" value="InterPro"/>
</dbReference>
<dbReference type="PANTHER" id="PTHR33121:SF70">
    <property type="entry name" value="SIGNALING PROTEIN YKOW"/>
    <property type="match status" value="1"/>
</dbReference>
<reference evidence="2" key="1">
    <citation type="submission" date="2019-10" db="EMBL/GenBank/DDBJ databases">
        <title>Draft genome sequece of Microseira wollei NIES-4236.</title>
        <authorList>
            <person name="Yamaguchi H."/>
            <person name="Suzuki S."/>
            <person name="Kawachi M."/>
        </authorList>
    </citation>
    <scope>NUCLEOTIDE SEQUENCE</scope>
    <source>
        <strain evidence="2">NIES-4236</strain>
    </source>
</reference>
<dbReference type="InterPro" id="IPR050706">
    <property type="entry name" value="Cyclic-di-GMP_PDE-like"/>
</dbReference>
<name>A0AAV3X596_9CYAN</name>